<feature type="domain" description="DUF1330" evidence="1">
    <location>
        <begin position="3"/>
        <end position="94"/>
    </location>
</feature>
<dbReference type="AlphaFoldDB" id="A0AAP9E7Z3"/>
<dbReference type="Proteomes" id="UP000222296">
    <property type="component" value="Chromosome Linear"/>
</dbReference>
<accession>A0AAP9E7Z3</accession>
<evidence type="ECO:0000313" key="3">
    <source>
        <dbReference type="Proteomes" id="UP000222296"/>
    </source>
</evidence>
<organism evidence="2 3">
    <name type="scientific">Agrobacterium tumefaciens</name>
    <dbReference type="NCBI Taxonomy" id="358"/>
    <lineage>
        <taxon>Bacteria</taxon>
        <taxon>Pseudomonadati</taxon>
        <taxon>Pseudomonadota</taxon>
        <taxon>Alphaproteobacteria</taxon>
        <taxon>Hyphomicrobiales</taxon>
        <taxon>Rhizobiaceae</taxon>
        <taxon>Rhizobium/Agrobacterium group</taxon>
        <taxon>Agrobacterium</taxon>
        <taxon>Agrobacterium tumefaciens complex</taxon>
    </lineage>
</organism>
<evidence type="ECO:0000313" key="2">
    <source>
        <dbReference type="EMBL" id="QDY96681.1"/>
    </source>
</evidence>
<gene>
    <name evidence="2" type="ORF">CG010_021450</name>
</gene>
<dbReference type="EMBL" id="CP042275">
    <property type="protein sequence ID" value="QDY96681.1"/>
    <property type="molecule type" value="Genomic_DNA"/>
</dbReference>
<dbReference type="Gene3D" id="3.30.70.100">
    <property type="match status" value="1"/>
</dbReference>
<protein>
    <submittedName>
        <fullName evidence="2">DUF1330 domain-containing protein</fullName>
    </submittedName>
</protein>
<name>A0AAP9E7Z3_AGRTU</name>
<dbReference type="Pfam" id="PF07045">
    <property type="entry name" value="DUF1330"/>
    <property type="match status" value="1"/>
</dbReference>
<evidence type="ECO:0000259" key="1">
    <source>
        <dbReference type="Pfam" id="PF07045"/>
    </source>
</evidence>
<reference evidence="2 3" key="1">
    <citation type="journal article" date="2017" name="Genome Announc.">
        <title>Draft Genome Sequence of Agrobacterium tumefaciens Biovar 1 Strain 186, Isolated from Walnut.</title>
        <authorList>
            <person name="Poret-Peterson A.T."/>
            <person name="Bhatnagar S."/>
            <person name="McClean A.E."/>
            <person name="Kluepfel D.A."/>
        </authorList>
    </citation>
    <scope>NUCLEOTIDE SEQUENCE [LARGE SCALE GENOMIC DNA]</scope>
    <source>
        <strain evidence="2 3">186</strain>
    </source>
</reference>
<dbReference type="RefSeq" id="WP_087743029.1">
    <property type="nucleotide sequence ID" value="NZ_CP042275.2"/>
</dbReference>
<dbReference type="InterPro" id="IPR011008">
    <property type="entry name" value="Dimeric_a/b-barrel"/>
</dbReference>
<sequence length="101" mass="11262">MAAYVIFCISNVHDEESLAEYRRQVVPLIEATPGVKFFAGPMPFVVEEGLPITYGVVVECADLEAAKSWHGSEDYQRVAEFRHKASDGFAFILESWTGPVH</sequence>
<proteinExistence type="predicted"/>
<dbReference type="SUPFAM" id="SSF54909">
    <property type="entry name" value="Dimeric alpha+beta barrel"/>
    <property type="match status" value="1"/>
</dbReference>
<dbReference type="InterPro" id="IPR010753">
    <property type="entry name" value="DUF1330"/>
</dbReference>